<feature type="chain" id="PRO_5002062331" evidence="1">
    <location>
        <begin position="27"/>
        <end position="49"/>
    </location>
</feature>
<name>A0A0A9FWR1_ARUDO</name>
<dbReference type="EMBL" id="GBRH01180611">
    <property type="protein sequence ID" value="JAE17285.1"/>
    <property type="molecule type" value="Transcribed_RNA"/>
</dbReference>
<sequence>MRREHVPLPVALLPCCLFPTLLLSSAKPLSPPLSHTHGLLLSCSLAWFF</sequence>
<dbReference type="AlphaFoldDB" id="A0A0A9FWR1"/>
<protein>
    <submittedName>
        <fullName evidence="2">Uncharacterized protein</fullName>
    </submittedName>
</protein>
<evidence type="ECO:0000256" key="1">
    <source>
        <dbReference type="SAM" id="SignalP"/>
    </source>
</evidence>
<accession>A0A0A9FWR1</accession>
<proteinExistence type="predicted"/>
<reference evidence="2" key="2">
    <citation type="journal article" date="2015" name="Data Brief">
        <title>Shoot transcriptome of the giant reed, Arundo donax.</title>
        <authorList>
            <person name="Barrero R.A."/>
            <person name="Guerrero F.D."/>
            <person name="Moolhuijzen P."/>
            <person name="Goolsby J.A."/>
            <person name="Tidwell J."/>
            <person name="Bellgard S.E."/>
            <person name="Bellgard M.I."/>
        </authorList>
    </citation>
    <scope>NUCLEOTIDE SEQUENCE</scope>
    <source>
        <tissue evidence="2">Shoot tissue taken approximately 20 cm above the soil surface</tissue>
    </source>
</reference>
<reference evidence="2" key="1">
    <citation type="submission" date="2014-09" db="EMBL/GenBank/DDBJ databases">
        <authorList>
            <person name="Magalhaes I.L.F."/>
            <person name="Oliveira U."/>
            <person name="Santos F.R."/>
            <person name="Vidigal T.H.D.A."/>
            <person name="Brescovit A.D."/>
            <person name="Santos A.J."/>
        </authorList>
    </citation>
    <scope>NUCLEOTIDE SEQUENCE</scope>
    <source>
        <tissue evidence="2">Shoot tissue taken approximately 20 cm above the soil surface</tissue>
    </source>
</reference>
<evidence type="ECO:0000313" key="2">
    <source>
        <dbReference type="EMBL" id="JAE17285.1"/>
    </source>
</evidence>
<organism evidence="2">
    <name type="scientific">Arundo donax</name>
    <name type="common">Giant reed</name>
    <name type="synonym">Donax arundinaceus</name>
    <dbReference type="NCBI Taxonomy" id="35708"/>
    <lineage>
        <taxon>Eukaryota</taxon>
        <taxon>Viridiplantae</taxon>
        <taxon>Streptophyta</taxon>
        <taxon>Embryophyta</taxon>
        <taxon>Tracheophyta</taxon>
        <taxon>Spermatophyta</taxon>
        <taxon>Magnoliopsida</taxon>
        <taxon>Liliopsida</taxon>
        <taxon>Poales</taxon>
        <taxon>Poaceae</taxon>
        <taxon>PACMAD clade</taxon>
        <taxon>Arundinoideae</taxon>
        <taxon>Arundineae</taxon>
        <taxon>Arundo</taxon>
    </lineage>
</organism>
<keyword evidence="1" id="KW-0732">Signal</keyword>
<feature type="signal peptide" evidence="1">
    <location>
        <begin position="1"/>
        <end position="26"/>
    </location>
</feature>